<comment type="subcellular location">
    <subcellularLocation>
        <location evidence="1">Nucleus</location>
    </subcellularLocation>
</comment>
<keyword evidence="3 5" id="KW-0808">Transferase</keyword>
<feature type="compositionally biased region" description="Basic and acidic residues" evidence="6">
    <location>
        <begin position="149"/>
        <end position="166"/>
    </location>
</feature>
<evidence type="ECO:0000313" key="9">
    <source>
        <dbReference type="Proteomes" id="UP001177003"/>
    </source>
</evidence>
<keyword evidence="9" id="KW-1185">Reference proteome</keyword>
<dbReference type="PRINTS" id="PR00100">
    <property type="entry name" value="AOTCASE"/>
</dbReference>
<evidence type="ECO:0000256" key="2">
    <source>
        <dbReference type="ARBA" id="ARBA00009265"/>
    </source>
</evidence>
<dbReference type="GO" id="GO:1902369">
    <property type="term" value="P:negative regulation of RNA catabolic process"/>
    <property type="evidence" value="ECO:0007669"/>
    <property type="project" value="TreeGrafter"/>
</dbReference>
<evidence type="ECO:0000256" key="4">
    <source>
        <dbReference type="ARBA" id="ARBA00023242"/>
    </source>
</evidence>
<sequence length="500" mass="56336">MAIPGSQAPRNSLTEDIKEYLTLKGVEWEESADLKEVASKCDVVYQTRIQKEHFGERNDLYEEARGKYIISRDVLGVMQKHAIVMHPLPRLDEITVDVDGDPRAAYFRQAKNGLYIRMALLKLLLVGCLGCLMRLECLLTADSDSSSASEKEKKRPGEAKAVEDARRRVEAEVAAEAKRKRDLERCSTNSSSSAEKTLVMDSLPDSILNDLRKVEEILRKIDENQTQSGYSLEHVLNSSDNINMRSEMMKFVRNISLQCLNVFPHDHILKEATLVDEEISNTKMNSSSVAITPCRTLAKSLLKSNHQDVHLCGVYARREVAFRNIEYARKVFDMALLSIEGLPWDPKSNASLLFFWYAELELELSNNNSSRSSESSLSRTLHIVAWDVGKQSVSVCLFAISYEIRKGSSHHRVHRIFERESGDNMLKSCELNSELVIPGGFLEWKETMDSCGSKMISAIEGPHLVAPTGSDLECHGKEDMEHWKLCHLSPPNSFPSPCLA</sequence>
<evidence type="ECO:0000256" key="3">
    <source>
        <dbReference type="ARBA" id="ARBA00022679"/>
    </source>
</evidence>
<dbReference type="AlphaFoldDB" id="A0AA35ZCI4"/>
<evidence type="ECO:0000313" key="8">
    <source>
        <dbReference type="EMBL" id="CAI9289668.1"/>
    </source>
</evidence>
<comment type="similarity">
    <text evidence="5">Belongs to the aspartate/ornithine carbamoyltransferase superfamily.</text>
</comment>
<organism evidence="8 9">
    <name type="scientific">Lactuca saligna</name>
    <name type="common">Willowleaf lettuce</name>
    <dbReference type="NCBI Taxonomy" id="75948"/>
    <lineage>
        <taxon>Eukaryota</taxon>
        <taxon>Viridiplantae</taxon>
        <taxon>Streptophyta</taxon>
        <taxon>Embryophyta</taxon>
        <taxon>Tracheophyta</taxon>
        <taxon>Spermatophyta</taxon>
        <taxon>Magnoliopsida</taxon>
        <taxon>eudicotyledons</taxon>
        <taxon>Gunneridae</taxon>
        <taxon>Pentapetalae</taxon>
        <taxon>asterids</taxon>
        <taxon>campanulids</taxon>
        <taxon>Asterales</taxon>
        <taxon>Asteraceae</taxon>
        <taxon>Cichorioideae</taxon>
        <taxon>Cichorieae</taxon>
        <taxon>Lactucinae</taxon>
        <taxon>Lactuca</taxon>
    </lineage>
</organism>
<dbReference type="Pfam" id="PF00185">
    <property type="entry name" value="OTCace"/>
    <property type="match status" value="1"/>
</dbReference>
<keyword evidence="4" id="KW-0539">Nucleus</keyword>
<dbReference type="InterPro" id="IPR006131">
    <property type="entry name" value="Asp_carbamoyltransf_Asp/Orn-bd"/>
</dbReference>
<evidence type="ECO:0000259" key="7">
    <source>
        <dbReference type="Pfam" id="PF00185"/>
    </source>
</evidence>
<dbReference type="PRINTS" id="PR00101">
    <property type="entry name" value="ATCASE"/>
</dbReference>
<reference evidence="8" key="1">
    <citation type="submission" date="2023-04" db="EMBL/GenBank/DDBJ databases">
        <authorList>
            <person name="Vijverberg K."/>
            <person name="Xiong W."/>
            <person name="Schranz E."/>
        </authorList>
    </citation>
    <scope>NUCLEOTIDE SEQUENCE</scope>
</reference>
<dbReference type="InterPro" id="IPR006130">
    <property type="entry name" value="Asp/Orn_carbamoylTrfase"/>
</dbReference>
<dbReference type="InterPro" id="IPR036901">
    <property type="entry name" value="Asp/Orn_carbamoylTrfase_sf"/>
</dbReference>
<dbReference type="GO" id="GO:0016743">
    <property type="term" value="F:carboxyl- or carbamoyltransferase activity"/>
    <property type="evidence" value="ECO:0007669"/>
    <property type="project" value="InterPro"/>
</dbReference>
<dbReference type="PANTHER" id="PTHR13471:SF0">
    <property type="entry name" value="NUCLEAR EXOSOME REGULATOR NRDE2"/>
    <property type="match status" value="1"/>
</dbReference>
<protein>
    <recommendedName>
        <fullName evidence="7">Aspartate/ornithine carbamoyltransferase Asp/Orn-binding domain-containing protein</fullName>
    </recommendedName>
</protein>
<dbReference type="GO" id="GO:0016597">
    <property type="term" value="F:amino acid binding"/>
    <property type="evidence" value="ECO:0007669"/>
    <property type="project" value="InterPro"/>
</dbReference>
<feature type="region of interest" description="Disordered" evidence="6">
    <location>
        <begin position="145"/>
        <end position="166"/>
    </location>
</feature>
<dbReference type="Gene3D" id="3.40.50.1370">
    <property type="entry name" value="Aspartate/ornithine carbamoyltransferase"/>
    <property type="match status" value="1"/>
</dbReference>
<dbReference type="EMBL" id="OX465082">
    <property type="protein sequence ID" value="CAI9289668.1"/>
    <property type="molecule type" value="Genomic_DNA"/>
</dbReference>
<accession>A0AA35ZCI4</accession>
<dbReference type="SUPFAM" id="SSF53671">
    <property type="entry name" value="Aspartate/ornithine carbamoyltransferase"/>
    <property type="match status" value="1"/>
</dbReference>
<feature type="domain" description="Aspartate/ornithine carbamoyltransferase Asp/Orn-binding" evidence="7">
    <location>
        <begin position="3"/>
        <end position="123"/>
    </location>
</feature>
<dbReference type="InterPro" id="IPR013633">
    <property type="entry name" value="NRDE-2"/>
</dbReference>
<evidence type="ECO:0000256" key="5">
    <source>
        <dbReference type="RuleBase" id="RU003634"/>
    </source>
</evidence>
<dbReference type="GO" id="GO:0031048">
    <property type="term" value="P:regulatory ncRNA-mediated heterochromatin formation"/>
    <property type="evidence" value="ECO:0007669"/>
    <property type="project" value="TreeGrafter"/>
</dbReference>
<dbReference type="PANTHER" id="PTHR13471">
    <property type="entry name" value="TETRATRICOPEPTIDE-LIKE HELICAL"/>
    <property type="match status" value="1"/>
</dbReference>
<dbReference type="GO" id="GO:0071013">
    <property type="term" value="C:catalytic step 2 spliceosome"/>
    <property type="evidence" value="ECO:0007669"/>
    <property type="project" value="TreeGrafter"/>
</dbReference>
<evidence type="ECO:0000256" key="6">
    <source>
        <dbReference type="SAM" id="MobiDB-lite"/>
    </source>
</evidence>
<proteinExistence type="inferred from homology"/>
<dbReference type="GO" id="GO:0006520">
    <property type="term" value="P:amino acid metabolic process"/>
    <property type="evidence" value="ECO:0007669"/>
    <property type="project" value="InterPro"/>
</dbReference>
<evidence type="ECO:0000256" key="1">
    <source>
        <dbReference type="ARBA" id="ARBA00004123"/>
    </source>
</evidence>
<dbReference type="Proteomes" id="UP001177003">
    <property type="component" value="Chromosome 6"/>
</dbReference>
<gene>
    <name evidence="8" type="ORF">LSALG_LOCUS28893</name>
</gene>
<name>A0AA35ZCI4_LACSI</name>
<comment type="similarity">
    <text evidence="2">Belongs to the NRDE2 family.</text>
</comment>